<evidence type="ECO:0000313" key="3">
    <source>
        <dbReference type="Proteomes" id="UP000559027"/>
    </source>
</evidence>
<evidence type="ECO:0000313" key="2">
    <source>
        <dbReference type="EMBL" id="KAF5349234.1"/>
    </source>
</evidence>
<evidence type="ECO:0000256" key="1">
    <source>
        <dbReference type="SAM" id="SignalP"/>
    </source>
</evidence>
<dbReference type="Proteomes" id="UP000559027">
    <property type="component" value="Unassembled WGS sequence"/>
</dbReference>
<dbReference type="Gene3D" id="2.80.10.50">
    <property type="match status" value="1"/>
</dbReference>
<name>A0A8H5CWE5_9AGAR</name>
<dbReference type="EMBL" id="JAACJO010000017">
    <property type="protein sequence ID" value="KAF5349234.1"/>
    <property type="molecule type" value="Genomic_DNA"/>
</dbReference>
<comment type="caution">
    <text evidence="2">The sequence shown here is derived from an EMBL/GenBank/DDBJ whole genome shotgun (WGS) entry which is preliminary data.</text>
</comment>
<feature type="chain" id="PRO_5034210213" description="Bulb-type lectin domain-containing protein" evidence="1">
    <location>
        <begin position="24"/>
        <end position="163"/>
    </location>
</feature>
<dbReference type="AlphaFoldDB" id="A0A8H5CWE5"/>
<feature type="signal peptide" evidence="1">
    <location>
        <begin position="1"/>
        <end position="23"/>
    </location>
</feature>
<protein>
    <recommendedName>
        <fullName evidence="4">Bulb-type lectin domain-containing protein</fullName>
    </recommendedName>
</protein>
<gene>
    <name evidence="2" type="ORF">D9756_009468</name>
</gene>
<sequence length="163" mass="17790">MQLFCPSAFLAGVVLLNAGLASAHNGIVRILNQNQTAFVHPPDQPHYDITPVFISAKAPWNIWNQWNATHKEGTDDWSFRNAGSNQYALAQDGVIVTAAASEEVFWTLTSLPGGGHLIKSTLNGLVWTNVAQYNGQDAELVLREADGSPGQRFNFLTLTGRLE</sequence>
<accession>A0A8H5CWE5</accession>
<reference evidence="2 3" key="1">
    <citation type="journal article" date="2020" name="ISME J.">
        <title>Uncovering the hidden diversity of litter-decomposition mechanisms in mushroom-forming fungi.</title>
        <authorList>
            <person name="Floudas D."/>
            <person name="Bentzer J."/>
            <person name="Ahren D."/>
            <person name="Johansson T."/>
            <person name="Persson P."/>
            <person name="Tunlid A."/>
        </authorList>
    </citation>
    <scope>NUCLEOTIDE SEQUENCE [LARGE SCALE GENOMIC DNA]</scope>
    <source>
        <strain evidence="2 3">CBS 146.42</strain>
    </source>
</reference>
<dbReference type="SUPFAM" id="SSF50370">
    <property type="entry name" value="Ricin B-like lectins"/>
    <property type="match status" value="1"/>
</dbReference>
<organism evidence="2 3">
    <name type="scientific">Leucocoprinus leucothites</name>
    <dbReference type="NCBI Taxonomy" id="201217"/>
    <lineage>
        <taxon>Eukaryota</taxon>
        <taxon>Fungi</taxon>
        <taxon>Dikarya</taxon>
        <taxon>Basidiomycota</taxon>
        <taxon>Agaricomycotina</taxon>
        <taxon>Agaricomycetes</taxon>
        <taxon>Agaricomycetidae</taxon>
        <taxon>Agaricales</taxon>
        <taxon>Agaricineae</taxon>
        <taxon>Agaricaceae</taxon>
        <taxon>Leucocoprinus</taxon>
    </lineage>
</organism>
<evidence type="ECO:0008006" key="4">
    <source>
        <dbReference type="Google" id="ProtNLM"/>
    </source>
</evidence>
<keyword evidence="1" id="KW-0732">Signal</keyword>
<dbReference type="InterPro" id="IPR035992">
    <property type="entry name" value="Ricin_B-like_lectins"/>
</dbReference>
<keyword evidence="3" id="KW-1185">Reference proteome</keyword>
<proteinExistence type="predicted"/>